<dbReference type="Pfam" id="PF00753">
    <property type="entry name" value="Lactamase_B"/>
    <property type="match status" value="1"/>
</dbReference>
<reference evidence="2" key="2">
    <citation type="submission" date="2023-08" db="EMBL/GenBank/DDBJ databases">
        <authorList>
            <person name="Luo J."/>
        </authorList>
    </citation>
    <scope>NUCLEOTIDE SEQUENCE</scope>
    <source>
        <strain evidence="2">DSM 25064</strain>
    </source>
</reference>
<name>A0AAW8B336_9GAMM</name>
<dbReference type="AlphaFoldDB" id="A0AAW8B336"/>
<dbReference type="Pfam" id="PF17778">
    <property type="entry name" value="WHD_BLACT"/>
    <property type="match status" value="1"/>
</dbReference>
<dbReference type="PANTHER" id="PTHR23131:SF0">
    <property type="entry name" value="ENDORIBONUCLEASE LACTB2"/>
    <property type="match status" value="1"/>
</dbReference>
<feature type="domain" description="Metallo-beta-lactamase" evidence="1">
    <location>
        <begin position="25"/>
        <end position="187"/>
    </location>
</feature>
<dbReference type="RefSeq" id="WP_305169037.1">
    <property type="nucleotide sequence ID" value="NZ_JAUUUU010000001.1"/>
</dbReference>
<dbReference type="SMART" id="SM00849">
    <property type="entry name" value="Lactamase_B"/>
    <property type="match status" value="1"/>
</dbReference>
<dbReference type="InterPro" id="IPR001279">
    <property type="entry name" value="Metallo-B-lactamas"/>
</dbReference>
<dbReference type="InterPro" id="IPR041516">
    <property type="entry name" value="LACTB2_WH"/>
</dbReference>
<dbReference type="CDD" id="cd16278">
    <property type="entry name" value="metallo-hydrolase-like_MBL-fold"/>
    <property type="match status" value="1"/>
</dbReference>
<dbReference type="PANTHER" id="PTHR23131">
    <property type="entry name" value="ENDORIBONUCLEASE LACTB2"/>
    <property type="match status" value="1"/>
</dbReference>
<dbReference type="Gene3D" id="3.60.15.10">
    <property type="entry name" value="Ribonuclease Z/Hydroxyacylglutathione hydrolase-like"/>
    <property type="match status" value="1"/>
</dbReference>
<reference evidence="2" key="1">
    <citation type="journal article" date="2010" name="Int. J. Syst. Evol. Microbiol.">
        <title>Porticoccus litoralis gen. nov., sp. nov., a gammaproteobacterium isolated from the Yellow Sea.</title>
        <authorList>
            <person name="Oh H.M."/>
            <person name="Kim H."/>
            <person name="Kim K.M."/>
            <person name="Min G.S."/>
            <person name="Cho J.C."/>
        </authorList>
    </citation>
    <scope>NUCLEOTIDE SEQUENCE</scope>
    <source>
        <strain evidence="2">DSM 25064</strain>
    </source>
</reference>
<evidence type="ECO:0000313" key="3">
    <source>
        <dbReference type="Proteomes" id="UP001178354"/>
    </source>
</evidence>
<dbReference type="Proteomes" id="UP001178354">
    <property type="component" value="Unassembled WGS sequence"/>
</dbReference>
<dbReference type="SUPFAM" id="SSF56281">
    <property type="entry name" value="Metallo-hydrolase/oxidoreductase"/>
    <property type="match status" value="1"/>
</dbReference>
<keyword evidence="3" id="KW-1185">Reference proteome</keyword>
<sequence>MTLYRLSPLVRRVTAPNSNLMTGPGTNSYLVGNRELALIDPGPAIPSHIDQLLTFCGDRLRWILVTHTHPDHSPAAKQISNVTGAKMIGCVMADDGHQDRTFEVEENLNHGQLLESPEFILEAIHTPGHVANQFCFLLQEEGMLFSGDHIMQGSSVVIIPPSGNMAAYIRSTRHLMNYSINTIAPGHGDLLNNPAGVLEQIVNHRLQREQRVIEALRHLGESGMDTLLKHVYSDVSTDLLPMAKLSLWAHLLKLEEDGVAQKKIAQHWAFGEERWVLLP</sequence>
<accession>A0AAW8B336</accession>
<comment type="caution">
    <text evidence="2">The sequence shown here is derived from an EMBL/GenBank/DDBJ whole genome shotgun (WGS) entry which is preliminary data.</text>
</comment>
<organism evidence="2 3">
    <name type="scientific">Porticoccus litoralis</name>
    <dbReference type="NCBI Taxonomy" id="434086"/>
    <lineage>
        <taxon>Bacteria</taxon>
        <taxon>Pseudomonadati</taxon>
        <taxon>Pseudomonadota</taxon>
        <taxon>Gammaproteobacteria</taxon>
        <taxon>Cellvibrionales</taxon>
        <taxon>Porticoccaceae</taxon>
        <taxon>Porticoccus</taxon>
    </lineage>
</organism>
<dbReference type="InterPro" id="IPR036866">
    <property type="entry name" value="RibonucZ/Hydroxyglut_hydro"/>
</dbReference>
<dbReference type="EMBL" id="JAUUUU010000001">
    <property type="protein sequence ID" value="MDP1519523.1"/>
    <property type="molecule type" value="Genomic_DNA"/>
</dbReference>
<dbReference type="Gene3D" id="1.10.10.10">
    <property type="entry name" value="Winged helix-like DNA-binding domain superfamily/Winged helix DNA-binding domain"/>
    <property type="match status" value="1"/>
</dbReference>
<proteinExistence type="predicted"/>
<dbReference type="InterPro" id="IPR036388">
    <property type="entry name" value="WH-like_DNA-bd_sf"/>
</dbReference>
<protein>
    <submittedName>
        <fullName evidence="2">MBL fold metallo-hydrolase</fullName>
    </submittedName>
</protein>
<gene>
    <name evidence="2" type="ORF">Q8A57_00895</name>
</gene>
<evidence type="ECO:0000313" key="2">
    <source>
        <dbReference type="EMBL" id="MDP1519523.1"/>
    </source>
</evidence>
<evidence type="ECO:0000259" key="1">
    <source>
        <dbReference type="SMART" id="SM00849"/>
    </source>
</evidence>
<dbReference type="InterPro" id="IPR050662">
    <property type="entry name" value="Sec-metab_biosynth-thioest"/>
</dbReference>